<keyword evidence="1" id="KW-1133">Transmembrane helix</keyword>
<dbReference type="EMBL" id="JAARLZ010000003">
    <property type="protein sequence ID" value="NII05941.1"/>
    <property type="molecule type" value="Genomic_DNA"/>
</dbReference>
<evidence type="ECO:0000313" key="3">
    <source>
        <dbReference type="Proteomes" id="UP000490980"/>
    </source>
</evidence>
<evidence type="ECO:0000313" key="2">
    <source>
        <dbReference type="EMBL" id="NII05941.1"/>
    </source>
</evidence>
<dbReference type="InterPro" id="IPR018681">
    <property type="entry name" value="DUF2165_transmembrane"/>
</dbReference>
<feature type="transmembrane region" description="Helical" evidence="1">
    <location>
        <begin position="141"/>
        <end position="157"/>
    </location>
</feature>
<dbReference type="AlphaFoldDB" id="A0A7X5U8Q5"/>
<proteinExistence type="predicted"/>
<dbReference type="Proteomes" id="UP000490980">
    <property type="component" value="Unassembled WGS sequence"/>
</dbReference>
<organism evidence="2 3">
    <name type="scientific">Luteibacter anthropi</name>
    <dbReference type="NCBI Taxonomy" id="564369"/>
    <lineage>
        <taxon>Bacteria</taxon>
        <taxon>Pseudomonadati</taxon>
        <taxon>Pseudomonadota</taxon>
        <taxon>Gammaproteobacteria</taxon>
        <taxon>Lysobacterales</taxon>
        <taxon>Rhodanobacteraceae</taxon>
        <taxon>Luteibacter</taxon>
    </lineage>
</organism>
<dbReference type="Pfam" id="PF09933">
    <property type="entry name" value="DUF2165"/>
    <property type="match status" value="1"/>
</dbReference>
<feature type="transmembrane region" description="Helical" evidence="1">
    <location>
        <begin position="104"/>
        <end position="129"/>
    </location>
</feature>
<sequence length="166" mass="18432">MVVRWSKLAMVLALAAFALVVAFDNLIDYGSNFAFVQHVLSMDTTFPGNALMRRAITLPLAWHAGYIAIIAGEALTAGLLVLGAIELFLARHQSATMFQRAKRFVVAGCTVGFLVWFFGFMVVGGEWFAMWQSKTWNGQEGAFRFYMALLGVLVFVNQPDQDQNLL</sequence>
<keyword evidence="3" id="KW-1185">Reference proteome</keyword>
<accession>A0A7X5U8Q5</accession>
<dbReference type="RefSeq" id="WP_166947052.1">
    <property type="nucleotide sequence ID" value="NZ_JAARLZ010000003.1"/>
</dbReference>
<feature type="transmembrane region" description="Helical" evidence="1">
    <location>
        <begin position="60"/>
        <end position="83"/>
    </location>
</feature>
<reference evidence="2 3" key="1">
    <citation type="submission" date="2020-03" db="EMBL/GenBank/DDBJ databases">
        <authorList>
            <person name="Lai Q."/>
        </authorList>
    </citation>
    <scope>NUCLEOTIDE SEQUENCE [LARGE SCALE GENOMIC DNA]</scope>
    <source>
        <strain evidence="2 3">CCUG 25036</strain>
    </source>
</reference>
<evidence type="ECO:0000256" key="1">
    <source>
        <dbReference type="SAM" id="Phobius"/>
    </source>
</evidence>
<keyword evidence="1" id="KW-0472">Membrane</keyword>
<name>A0A7X5U8Q5_9GAMM</name>
<gene>
    <name evidence="2" type="ORF">HBF25_05980</name>
</gene>
<keyword evidence="1" id="KW-0812">Transmembrane</keyword>
<protein>
    <submittedName>
        <fullName evidence="2">DUF2165 domain-containing protein</fullName>
    </submittedName>
</protein>
<comment type="caution">
    <text evidence="2">The sequence shown here is derived from an EMBL/GenBank/DDBJ whole genome shotgun (WGS) entry which is preliminary data.</text>
</comment>